<dbReference type="Gene3D" id="3.30.1490.300">
    <property type="match status" value="1"/>
</dbReference>
<dbReference type="InterPro" id="IPR050696">
    <property type="entry name" value="FtsA/MreB"/>
</dbReference>
<organism evidence="2 3">
    <name type="scientific">Microbacterium sediminicola</name>
    <dbReference type="NCBI Taxonomy" id="415210"/>
    <lineage>
        <taxon>Bacteria</taxon>
        <taxon>Bacillati</taxon>
        <taxon>Actinomycetota</taxon>
        <taxon>Actinomycetes</taxon>
        <taxon>Micrococcales</taxon>
        <taxon>Microbacteriaceae</taxon>
        <taxon>Microbacterium</taxon>
    </lineage>
</organism>
<evidence type="ECO:0000313" key="2">
    <source>
        <dbReference type="EMBL" id="GAA1702095.1"/>
    </source>
</evidence>
<dbReference type="SUPFAM" id="SSF53067">
    <property type="entry name" value="Actin-like ATPase domain"/>
    <property type="match status" value="1"/>
</dbReference>
<evidence type="ECO:0000259" key="1">
    <source>
        <dbReference type="SMART" id="SM00842"/>
    </source>
</evidence>
<feature type="domain" description="SHS2" evidence="1">
    <location>
        <begin position="13"/>
        <end position="175"/>
    </location>
</feature>
<name>A0ABP4UB15_9MICO</name>
<comment type="caution">
    <text evidence="2">The sequence shown here is derived from an EMBL/GenBank/DDBJ whole genome shotgun (WGS) entry which is preliminary data.</text>
</comment>
<dbReference type="PANTHER" id="PTHR32432">
    <property type="entry name" value="CELL DIVISION PROTEIN FTSA-RELATED"/>
    <property type="match status" value="1"/>
</dbReference>
<accession>A0ABP4UB15</accession>
<proteinExistence type="predicted"/>
<dbReference type="Pfam" id="PF11104">
    <property type="entry name" value="PilM_2"/>
    <property type="match status" value="1"/>
</dbReference>
<evidence type="ECO:0000313" key="3">
    <source>
        <dbReference type="Proteomes" id="UP001501690"/>
    </source>
</evidence>
<dbReference type="Proteomes" id="UP001501690">
    <property type="component" value="Unassembled WGS sequence"/>
</dbReference>
<dbReference type="InterPro" id="IPR043129">
    <property type="entry name" value="ATPase_NBD"/>
</dbReference>
<gene>
    <name evidence="2" type="ORF">GCM10009808_20060</name>
</gene>
<dbReference type="RefSeq" id="WP_344072149.1">
    <property type="nucleotide sequence ID" value="NZ_BAAAPL010000002.1"/>
</dbReference>
<sequence length="352" mass="37361">MPARGRTLRSKTLVALEITEESVRAVEVTTGRTPKLIAAGEVPLPEGAAKDSEILDRDAVALALQRLWADAKLTGRDVVLGVGNRRILVREHATTLTNPAHIREALPLEVQDRLPVPVDQAVLDFIPTSQDADGVRGLLVAAVAEHMEELVDALTQARLRPTSIDLTAFGYARALRQLSGESDTAMLIGMGEHTTHIVIATGGIPRFVRVLPIDIVAGAETDGPDVAPERTAPSTPTAPLRRVRMAVGDDPAAPRALHADVQAALIDLIGRLRSTVSFYRDRPDAAAIDAVWVVGEHAWHPRLLESISRIAEAEALPVALGDLVPVTPNLPIPGDVGARLVGTAALVVGGAR</sequence>
<reference evidence="3" key="1">
    <citation type="journal article" date="2019" name="Int. J. Syst. Evol. Microbiol.">
        <title>The Global Catalogue of Microorganisms (GCM) 10K type strain sequencing project: providing services to taxonomists for standard genome sequencing and annotation.</title>
        <authorList>
            <consortium name="The Broad Institute Genomics Platform"/>
            <consortium name="The Broad Institute Genome Sequencing Center for Infectious Disease"/>
            <person name="Wu L."/>
            <person name="Ma J."/>
        </authorList>
    </citation>
    <scope>NUCLEOTIDE SEQUENCE [LARGE SCALE GENOMIC DNA]</scope>
    <source>
        <strain evidence="3">JCM 15577</strain>
    </source>
</reference>
<keyword evidence="3" id="KW-1185">Reference proteome</keyword>
<protein>
    <recommendedName>
        <fullName evidence="1">SHS2 domain-containing protein</fullName>
    </recommendedName>
</protein>
<dbReference type="PANTHER" id="PTHR32432:SF3">
    <property type="entry name" value="ETHANOLAMINE UTILIZATION PROTEIN EUTJ"/>
    <property type="match status" value="1"/>
</dbReference>
<dbReference type="InterPro" id="IPR003494">
    <property type="entry name" value="SHS2_FtsA"/>
</dbReference>
<dbReference type="Gene3D" id="3.30.420.40">
    <property type="match status" value="2"/>
</dbReference>
<dbReference type="EMBL" id="BAAAPL010000002">
    <property type="protein sequence ID" value="GAA1702095.1"/>
    <property type="molecule type" value="Genomic_DNA"/>
</dbReference>
<dbReference type="InterPro" id="IPR005883">
    <property type="entry name" value="PilM"/>
</dbReference>
<dbReference type="SMART" id="SM00842">
    <property type="entry name" value="FtsA"/>
    <property type="match status" value="1"/>
</dbReference>